<protein>
    <recommendedName>
        <fullName evidence="4">Secreted protein</fullName>
    </recommendedName>
</protein>
<feature type="chain" id="PRO_5018100632" description="Secreted protein" evidence="1">
    <location>
        <begin position="38"/>
        <end position="125"/>
    </location>
</feature>
<organism evidence="2 3">
    <name type="scientific">Mesorhizobium tamadayense</name>
    <dbReference type="NCBI Taxonomy" id="425306"/>
    <lineage>
        <taxon>Bacteria</taxon>
        <taxon>Pseudomonadati</taxon>
        <taxon>Pseudomonadota</taxon>
        <taxon>Alphaproteobacteria</taxon>
        <taxon>Hyphomicrobiales</taxon>
        <taxon>Phyllobacteriaceae</taxon>
        <taxon>Mesorhizobium</taxon>
    </lineage>
</organism>
<dbReference type="AlphaFoldDB" id="A0A3P3FQV1"/>
<dbReference type="RefSeq" id="WP_124999853.1">
    <property type="nucleotide sequence ID" value="NZ_RQXT01000018.1"/>
</dbReference>
<evidence type="ECO:0000313" key="2">
    <source>
        <dbReference type="EMBL" id="RRI00888.1"/>
    </source>
</evidence>
<sequence length="125" mass="13387">MSAAKSRSAQAVRPAGRLLFSLFATVGAVMLTATAVAHDAKPTAARPQGWSYPFACCANYDCRTAHTGEVLEKPEGYVIADTGEVVPMTDKRVKDSPDGEFHWCAHQAGLDAGKTICLFVPPRSY</sequence>
<dbReference type="Proteomes" id="UP000273786">
    <property type="component" value="Unassembled WGS sequence"/>
</dbReference>
<accession>A0A3P3FQV1</accession>
<reference evidence="2 3" key="1">
    <citation type="submission" date="2018-11" db="EMBL/GenBank/DDBJ databases">
        <title>the genome of Mesorhizobium tamadayense DSM 28320.</title>
        <authorList>
            <person name="Gao J."/>
        </authorList>
    </citation>
    <scope>NUCLEOTIDE SEQUENCE [LARGE SCALE GENOMIC DNA]</scope>
    <source>
        <strain evidence="2 3">DSM 28320</strain>
    </source>
</reference>
<evidence type="ECO:0000256" key="1">
    <source>
        <dbReference type="SAM" id="SignalP"/>
    </source>
</evidence>
<name>A0A3P3FQV1_9HYPH</name>
<proteinExistence type="predicted"/>
<evidence type="ECO:0008006" key="4">
    <source>
        <dbReference type="Google" id="ProtNLM"/>
    </source>
</evidence>
<evidence type="ECO:0000313" key="3">
    <source>
        <dbReference type="Proteomes" id="UP000273786"/>
    </source>
</evidence>
<feature type="signal peptide" evidence="1">
    <location>
        <begin position="1"/>
        <end position="37"/>
    </location>
</feature>
<dbReference type="EMBL" id="RQXT01000018">
    <property type="protein sequence ID" value="RRI00888.1"/>
    <property type="molecule type" value="Genomic_DNA"/>
</dbReference>
<comment type="caution">
    <text evidence="2">The sequence shown here is derived from an EMBL/GenBank/DDBJ whole genome shotgun (WGS) entry which is preliminary data.</text>
</comment>
<keyword evidence="1" id="KW-0732">Signal</keyword>
<dbReference type="OrthoDB" id="7871245at2"/>
<keyword evidence="3" id="KW-1185">Reference proteome</keyword>
<gene>
    <name evidence="2" type="ORF">EH240_16140</name>
</gene>